<comment type="caution">
    <text evidence="2">The sequence shown here is derived from an EMBL/GenBank/DDBJ whole genome shotgun (WGS) entry which is preliminary data.</text>
</comment>
<protein>
    <recommendedName>
        <fullName evidence="1">N-acetyltransferase domain-containing protein</fullName>
    </recommendedName>
</protein>
<organism evidence="2 3">
    <name type="scientific">Virgibacillus pantothenticus</name>
    <dbReference type="NCBI Taxonomy" id="1473"/>
    <lineage>
        <taxon>Bacteria</taxon>
        <taxon>Bacillati</taxon>
        <taxon>Bacillota</taxon>
        <taxon>Bacilli</taxon>
        <taxon>Bacillales</taxon>
        <taxon>Bacillaceae</taxon>
        <taxon>Virgibacillus</taxon>
    </lineage>
</organism>
<dbReference type="InterPro" id="IPR000182">
    <property type="entry name" value="GNAT_dom"/>
</dbReference>
<dbReference type="AlphaFoldDB" id="A0A0L0QM19"/>
<dbReference type="OrthoDB" id="9796919at2"/>
<evidence type="ECO:0000313" key="2">
    <source>
        <dbReference type="EMBL" id="KNE19601.1"/>
    </source>
</evidence>
<dbReference type="EMBL" id="LGTO01000007">
    <property type="protein sequence ID" value="KNE19601.1"/>
    <property type="molecule type" value="Genomic_DNA"/>
</dbReference>
<gene>
    <name evidence="2" type="ORF">AFK71_14140</name>
</gene>
<dbReference type="SUPFAM" id="SSF55729">
    <property type="entry name" value="Acyl-CoA N-acyltransferases (Nat)"/>
    <property type="match status" value="1"/>
</dbReference>
<dbReference type="GO" id="GO:0016747">
    <property type="term" value="F:acyltransferase activity, transferring groups other than amino-acyl groups"/>
    <property type="evidence" value="ECO:0007669"/>
    <property type="project" value="InterPro"/>
</dbReference>
<sequence>MTTYLQPTPWDERNFQINTFELTSSSEVALRQTDNIRGHFTLKIDPTQNTELLYKYGFYYTDTLMKPFCRKDQLVLAKDEAFSLSDDYDIAQITHIAGNAFHHSRFHRDFNVPDWMVNKRFQNWVLDLAKVNNIITLYYEKQLAGFFAFDQNNVTLLAIDTPYQGRGLAKPFTSHCVKHLFSLGDYEHVTTSVSASNFPSLNVFISIGFRIGGAIDVYHKCNVAPLSAGDW</sequence>
<evidence type="ECO:0000259" key="1">
    <source>
        <dbReference type="PROSITE" id="PS51186"/>
    </source>
</evidence>
<keyword evidence="3" id="KW-1185">Reference proteome</keyword>
<name>A0A0L0QM19_VIRPA</name>
<evidence type="ECO:0000313" key="3">
    <source>
        <dbReference type="Proteomes" id="UP000036780"/>
    </source>
</evidence>
<dbReference type="RefSeq" id="WP_050352149.1">
    <property type="nucleotide sequence ID" value="NZ_CP073011.1"/>
</dbReference>
<dbReference type="GeneID" id="66871367"/>
<dbReference type="PROSITE" id="PS51186">
    <property type="entry name" value="GNAT"/>
    <property type="match status" value="1"/>
</dbReference>
<proteinExistence type="predicted"/>
<dbReference type="InterPro" id="IPR016181">
    <property type="entry name" value="Acyl_CoA_acyltransferase"/>
</dbReference>
<accession>A0A0L0QM19</accession>
<dbReference type="Proteomes" id="UP000036780">
    <property type="component" value="Unassembled WGS sequence"/>
</dbReference>
<reference evidence="3" key="1">
    <citation type="submission" date="2015-07" db="EMBL/GenBank/DDBJ databases">
        <title>Fjat-10053 dsm26.</title>
        <authorList>
            <person name="Liu B."/>
            <person name="Wang J."/>
            <person name="Zhu Y."/>
            <person name="Liu G."/>
            <person name="Chen Q."/>
            <person name="Chen Z."/>
            <person name="Lan J."/>
            <person name="Che J."/>
            <person name="Ge C."/>
            <person name="Shi H."/>
            <person name="Pan Z."/>
            <person name="Liu X."/>
        </authorList>
    </citation>
    <scope>NUCLEOTIDE SEQUENCE [LARGE SCALE GENOMIC DNA]</scope>
    <source>
        <strain evidence="3">DSM 26</strain>
    </source>
</reference>
<dbReference type="Pfam" id="PF13673">
    <property type="entry name" value="Acetyltransf_10"/>
    <property type="match status" value="1"/>
</dbReference>
<dbReference type="PATRIC" id="fig|1473.5.peg.1455"/>
<feature type="domain" description="N-acetyltransferase" evidence="1">
    <location>
        <begin position="88"/>
        <end position="231"/>
    </location>
</feature>
<dbReference type="Gene3D" id="3.40.630.30">
    <property type="match status" value="1"/>
</dbReference>